<comment type="caution">
    <text evidence="1">The sequence shown here is derived from an EMBL/GenBank/DDBJ whole genome shotgun (WGS) entry which is preliminary data.</text>
</comment>
<feature type="non-terminal residue" evidence="1">
    <location>
        <position position="1"/>
    </location>
</feature>
<evidence type="ECO:0000313" key="2">
    <source>
        <dbReference type="Proteomes" id="UP000824160"/>
    </source>
</evidence>
<dbReference type="EMBL" id="DVLW01000203">
    <property type="protein sequence ID" value="HIT94987.1"/>
    <property type="molecule type" value="Genomic_DNA"/>
</dbReference>
<reference evidence="1" key="2">
    <citation type="journal article" date="2021" name="PeerJ">
        <title>Extensive microbial diversity within the chicken gut microbiome revealed by metagenomics and culture.</title>
        <authorList>
            <person name="Gilroy R."/>
            <person name="Ravi A."/>
            <person name="Getino M."/>
            <person name="Pursley I."/>
            <person name="Horton D.L."/>
            <person name="Alikhan N.F."/>
            <person name="Baker D."/>
            <person name="Gharbi K."/>
            <person name="Hall N."/>
            <person name="Watson M."/>
            <person name="Adriaenssens E.M."/>
            <person name="Foster-Nyarko E."/>
            <person name="Jarju S."/>
            <person name="Secka A."/>
            <person name="Antonio M."/>
            <person name="Oren A."/>
            <person name="Chaudhuri R.R."/>
            <person name="La Ragione R."/>
            <person name="Hildebrand F."/>
            <person name="Pallen M.J."/>
        </authorList>
    </citation>
    <scope>NUCLEOTIDE SEQUENCE</scope>
    <source>
        <strain evidence="1">ChiBcec7-5410</strain>
    </source>
</reference>
<protein>
    <submittedName>
        <fullName evidence="1">Uncharacterized protein</fullName>
    </submittedName>
</protein>
<name>A0A9D1H8K0_9FIRM</name>
<organism evidence="1 2">
    <name type="scientific">Candidatus Faecivivens stercoripullorum</name>
    <dbReference type="NCBI Taxonomy" id="2840805"/>
    <lineage>
        <taxon>Bacteria</taxon>
        <taxon>Bacillati</taxon>
        <taxon>Bacillota</taxon>
        <taxon>Clostridia</taxon>
        <taxon>Eubacteriales</taxon>
        <taxon>Oscillospiraceae</taxon>
        <taxon>Oscillospiraceae incertae sedis</taxon>
        <taxon>Candidatus Faecivivens</taxon>
    </lineage>
</organism>
<reference evidence="1" key="1">
    <citation type="submission" date="2020-10" db="EMBL/GenBank/DDBJ databases">
        <authorList>
            <person name="Gilroy R."/>
        </authorList>
    </citation>
    <scope>NUCLEOTIDE SEQUENCE</scope>
    <source>
        <strain evidence="1">ChiBcec7-5410</strain>
    </source>
</reference>
<dbReference type="AlphaFoldDB" id="A0A9D1H8K0"/>
<accession>A0A9D1H8K0</accession>
<dbReference type="Proteomes" id="UP000824160">
    <property type="component" value="Unassembled WGS sequence"/>
</dbReference>
<proteinExistence type="predicted"/>
<gene>
    <name evidence="1" type="ORF">IAC43_07350</name>
</gene>
<evidence type="ECO:0000313" key="1">
    <source>
        <dbReference type="EMBL" id="HIT94987.1"/>
    </source>
</evidence>
<sequence>SVTHFELGEPGASAEYELLQRQNEYRFRRGTAAKENEQLSTRLIQLYHLQESELYPGVYFTKRWNGPGQTDYTMVVWFDDYSFMCSIWMPYDLFNEEDIPTYTEVEYFYIDTDNQTMVVAE</sequence>